<dbReference type="OrthoDB" id="5341904at2759"/>
<protein>
    <submittedName>
        <fullName evidence="2">Uncharacterized protein</fullName>
    </submittedName>
</protein>
<dbReference type="EMBL" id="KZ559152">
    <property type="protein sequence ID" value="PLB36321.1"/>
    <property type="molecule type" value="Genomic_DNA"/>
</dbReference>
<feature type="compositionally biased region" description="Basic and acidic residues" evidence="1">
    <location>
        <begin position="416"/>
        <end position="427"/>
    </location>
</feature>
<feature type="compositionally biased region" description="Polar residues" evidence="1">
    <location>
        <begin position="388"/>
        <end position="404"/>
    </location>
</feature>
<evidence type="ECO:0000313" key="3">
    <source>
        <dbReference type="Proteomes" id="UP000234585"/>
    </source>
</evidence>
<organism evidence="2 3">
    <name type="scientific">Aspergillus candidus</name>
    <dbReference type="NCBI Taxonomy" id="41067"/>
    <lineage>
        <taxon>Eukaryota</taxon>
        <taxon>Fungi</taxon>
        <taxon>Dikarya</taxon>
        <taxon>Ascomycota</taxon>
        <taxon>Pezizomycotina</taxon>
        <taxon>Eurotiomycetes</taxon>
        <taxon>Eurotiomycetidae</taxon>
        <taxon>Eurotiales</taxon>
        <taxon>Aspergillaceae</taxon>
        <taxon>Aspergillus</taxon>
        <taxon>Aspergillus subgen. Circumdati</taxon>
    </lineage>
</organism>
<accession>A0A2I2F6T3</accession>
<dbReference type="AlphaFoldDB" id="A0A2I2F6T3"/>
<dbReference type="RefSeq" id="XP_024670333.1">
    <property type="nucleotide sequence ID" value="XM_024819193.1"/>
</dbReference>
<reference evidence="2 3" key="1">
    <citation type="submission" date="2017-12" db="EMBL/GenBank/DDBJ databases">
        <authorList>
            <consortium name="DOE Joint Genome Institute"/>
            <person name="Haridas S."/>
            <person name="Kjaerbolling I."/>
            <person name="Vesth T.C."/>
            <person name="Frisvad J.C."/>
            <person name="Nybo J.L."/>
            <person name="Theobald S."/>
            <person name="Kuo A."/>
            <person name="Bowyer P."/>
            <person name="Matsuda Y."/>
            <person name="Mondo S."/>
            <person name="Lyhne E.K."/>
            <person name="Kogle M.E."/>
            <person name="Clum A."/>
            <person name="Lipzen A."/>
            <person name="Salamov A."/>
            <person name="Ngan C.Y."/>
            <person name="Daum C."/>
            <person name="Chiniquy J."/>
            <person name="Barry K."/>
            <person name="LaButti K."/>
            <person name="Simmons B.A."/>
            <person name="Magnuson J.K."/>
            <person name="Mortensen U.H."/>
            <person name="Larsen T.O."/>
            <person name="Grigoriev I.V."/>
            <person name="Baker S.E."/>
            <person name="Andersen M.R."/>
            <person name="Nordberg H.P."/>
            <person name="Cantor M.N."/>
            <person name="Hua S.X."/>
        </authorList>
    </citation>
    <scope>NUCLEOTIDE SEQUENCE [LARGE SCALE GENOMIC DNA]</scope>
    <source>
        <strain evidence="2 3">CBS 102.13</strain>
    </source>
</reference>
<evidence type="ECO:0000256" key="1">
    <source>
        <dbReference type="SAM" id="MobiDB-lite"/>
    </source>
</evidence>
<evidence type="ECO:0000313" key="2">
    <source>
        <dbReference type="EMBL" id="PLB36321.1"/>
    </source>
</evidence>
<feature type="compositionally biased region" description="Low complexity" evidence="1">
    <location>
        <begin position="77"/>
        <end position="87"/>
    </location>
</feature>
<feature type="compositionally biased region" description="Polar residues" evidence="1">
    <location>
        <begin position="489"/>
        <end position="507"/>
    </location>
</feature>
<feature type="region of interest" description="Disordered" evidence="1">
    <location>
        <begin position="1"/>
        <end position="87"/>
    </location>
</feature>
<gene>
    <name evidence="2" type="ORF">BDW47DRAFT_50668</name>
</gene>
<keyword evidence="3" id="KW-1185">Reference proteome</keyword>
<dbReference type="STRING" id="41067.A0A2I2F6T3"/>
<dbReference type="GeneID" id="36526353"/>
<name>A0A2I2F6T3_ASPCN</name>
<feature type="region of interest" description="Disordered" evidence="1">
    <location>
        <begin position="111"/>
        <end position="139"/>
    </location>
</feature>
<dbReference type="Proteomes" id="UP000234585">
    <property type="component" value="Unassembled WGS sequence"/>
</dbReference>
<feature type="compositionally biased region" description="Low complexity" evidence="1">
    <location>
        <begin position="306"/>
        <end position="318"/>
    </location>
</feature>
<feature type="compositionally biased region" description="Polar residues" evidence="1">
    <location>
        <begin position="428"/>
        <end position="443"/>
    </location>
</feature>
<sequence>MGSFLSIQSKDKRRRSNRLSKPPPNPATLVSVKSRVPDQASNSTSAASSNSPAWQNSWTVGSSPGSPSEVGTNGHRSQSLPSPSLQLEAPWEVAERPGGVGLGIKQANSVCLRSPTSSSTRSGPLTRQTSLRAPKETAPQPATFRGELQHLAQPAHPQRSHSSHTPARQNSFVHNSTIEEATCSNTHFMVDSQGFSLIRRRSLLTRPGVATRRSTRDVPRRLPSPIRQDDWLPSHCAIERGRPPQWPLRDNEEIPIRNSLPVPQFRPPTPSDFEYTHLGALKLGSLRVVNGSASPCPSDRTLLNRPSSPSLESSPDLDTTSEGRHRVGEHASFNAEASRLIPSGNTDMLPTPGHTLDGPIELDSRIRKAPSTSTLQIPPDENPDWSDNLPSSPFSFQKSPTTAVSRPLEESGIEDEGIHVVEDDKSSVHQQASIRRNSYYGHSTRSRKVDSGYSSAASIRSLQDSRARASIDSQVSFRRQEGSRRFTLGGSSKNSEASKTKVPSGSGDQLPVRRYLSLQGPKASSRTGVDSWATDKSSMCHDTSNTSASECTRSLSTVSHRELDRSRSLRYCTQLRSHGSSTAQLANSAPRQTMVNEEDVSGTALFHSKPHGTEFEGYHNPTRPSGDIYPGASQHQGEVTAKHGQSPNRNSQVYDGLFEGNTAHDSKFFAPSSIQVTTGNLSTREAPQQGLEATAVPAMFTPTQDDRAGYELIEDPVFELQRGRTRSRTFEYQRCRLPNQQEESVHIETPHFIYL</sequence>
<feature type="compositionally biased region" description="Low complexity" evidence="1">
    <location>
        <begin position="40"/>
        <end position="53"/>
    </location>
</feature>
<feature type="compositionally biased region" description="Polar residues" evidence="1">
    <location>
        <begin position="452"/>
        <end position="462"/>
    </location>
</feature>
<feature type="region of interest" description="Disordered" evidence="1">
    <location>
        <begin position="292"/>
        <end position="360"/>
    </location>
</feature>
<feature type="compositionally biased region" description="Polar residues" evidence="1">
    <location>
        <begin position="522"/>
        <end position="547"/>
    </location>
</feature>
<feature type="region of interest" description="Disordered" evidence="1">
    <location>
        <begin position="208"/>
        <end position="229"/>
    </location>
</feature>
<proteinExistence type="predicted"/>
<feature type="compositionally biased region" description="Low complexity" evidence="1">
    <location>
        <begin position="112"/>
        <end position="127"/>
    </location>
</feature>
<feature type="region of interest" description="Disordered" evidence="1">
    <location>
        <begin position="372"/>
        <end position="547"/>
    </location>
</feature>